<protein>
    <submittedName>
        <fullName evidence="2">Peptidase_S24 domain-containing protein</fullName>
    </submittedName>
</protein>
<sequence>MQIKIVTNECGVPEWIGIEMKGCFRSADGELKGRDAGIITWKNNKKELIMICGHMIIEGKMQNIQKPILIMDKNRLKDPDCDEIDKNVRIIGIIKRKAVFCSRPKPIITRFATKM</sequence>
<organism evidence="1 2">
    <name type="scientific">Rhabditophanes sp. KR3021</name>
    <dbReference type="NCBI Taxonomy" id="114890"/>
    <lineage>
        <taxon>Eukaryota</taxon>
        <taxon>Metazoa</taxon>
        <taxon>Ecdysozoa</taxon>
        <taxon>Nematoda</taxon>
        <taxon>Chromadorea</taxon>
        <taxon>Rhabditida</taxon>
        <taxon>Tylenchina</taxon>
        <taxon>Panagrolaimomorpha</taxon>
        <taxon>Strongyloidoidea</taxon>
        <taxon>Alloionematidae</taxon>
        <taxon>Rhabditophanes</taxon>
    </lineage>
</organism>
<accession>A0AC35U0W5</accession>
<reference evidence="2" key="1">
    <citation type="submission" date="2016-11" db="UniProtKB">
        <authorList>
            <consortium name="WormBaseParasite"/>
        </authorList>
    </citation>
    <scope>IDENTIFICATION</scope>
    <source>
        <strain evidence="2">KR3021</strain>
    </source>
</reference>
<proteinExistence type="predicted"/>
<evidence type="ECO:0000313" key="2">
    <source>
        <dbReference type="WBParaSite" id="RSKR_0000646100.1"/>
    </source>
</evidence>
<name>A0AC35U0W5_9BILA</name>
<evidence type="ECO:0000313" key="1">
    <source>
        <dbReference type="Proteomes" id="UP000095286"/>
    </source>
</evidence>
<dbReference type="WBParaSite" id="RSKR_0000646100.1">
    <property type="protein sequence ID" value="RSKR_0000646100.1"/>
    <property type="gene ID" value="RSKR_0000646100"/>
</dbReference>
<dbReference type="Proteomes" id="UP000095286">
    <property type="component" value="Unplaced"/>
</dbReference>